<protein>
    <submittedName>
        <fullName evidence="1">50S ribosomal protein L1</fullName>
    </submittedName>
</protein>
<organism evidence="1 2">
    <name type="scientific">Candidatus Arcanibacter lacustris</name>
    <dbReference type="NCBI Taxonomy" id="1607817"/>
    <lineage>
        <taxon>Bacteria</taxon>
        <taxon>Pseudomonadati</taxon>
        <taxon>Pseudomonadota</taxon>
        <taxon>Alphaproteobacteria</taxon>
        <taxon>Rickettsiales</taxon>
        <taxon>Candidatus Arcanibacter</taxon>
    </lineage>
</organism>
<feature type="non-terminal residue" evidence="1">
    <location>
        <position position="68"/>
    </location>
</feature>
<keyword evidence="2" id="KW-1185">Reference proteome</keyword>
<keyword evidence="1" id="KW-0687">Ribonucleoprotein</keyword>
<dbReference type="AlphaFoldDB" id="A0A0F5MPC6"/>
<evidence type="ECO:0000313" key="2">
    <source>
        <dbReference type="Proteomes" id="UP000033358"/>
    </source>
</evidence>
<accession>A0A0F5MPC6</accession>
<dbReference type="Proteomes" id="UP000033358">
    <property type="component" value="Unassembled WGS sequence"/>
</dbReference>
<comment type="caution">
    <text evidence="1">The sequence shown here is derived from an EMBL/GenBank/DDBJ whole genome shotgun (WGS) entry which is preliminary data.</text>
</comment>
<proteinExistence type="predicted"/>
<dbReference type="SUPFAM" id="SSF56808">
    <property type="entry name" value="Ribosomal protein L1"/>
    <property type="match status" value="1"/>
</dbReference>
<dbReference type="InterPro" id="IPR023674">
    <property type="entry name" value="Ribosomal_uL1-like"/>
</dbReference>
<keyword evidence="1" id="KW-0689">Ribosomal protein</keyword>
<reference evidence="1 2" key="1">
    <citation type="submission" date="2015-02" db="EMBL/GenBank/DDBJ databases">
        <title>Single cell genomics of a rare environmental alphaproteobacterium provides unique insights into Rickettsiaceae evolution.</title>
        <authorList>
            <person name="Martijn J."/>
            <person name="Schulz F."/>
            <person name="Zaremba-Niedzwiedzka K."/>
            <person name="Viklund J."/>
            <person name="Stepanauskas R."/>
            <person name="Andersson S.G.E."/>
            <person name="Horn M."/>
            <person name="Guy L."/>
            <person name="Ettema T.J.G."/>
        </authorList>
    </citation>
    <scope>NUCLEOTIDE SEQUENCE [LARGE SCALE GENOMIC DNA]</scope>
    <source>
        <strain evidence="1 2">SCGC AAA041-L04</strain>
    </source>
</reference>
<dbReference type="Gene3D" id="3.30.190.20">
    <property type="match status" value="1"/>
</dbReference>
<dbReference type="GO" id="GO:0005840">
    <property type="term" value="C:ribosome"/>
    <property type="evidence" value="ECO:0007669"/>
    <property type="project" value="UniProtKB-KW"/>
</dbReference>
<evidence type="ECO:0000313" key="1">
    <source>
        <dbReference type="EMBL" id="KKB96414.1"/>
    </source>
</evidence>
<name>A0A0F5MPC6_9RICK</name>
<dbReference type="EMBL" id="JYHA01000085">
    <property type="protein sequence ID" value="KKB96414.1"/>
    <property type="molecule type" value="Genomic_DNA"/>
</dbReference>
<sequence length="68" mass="7565">MKKSEKNARKEGAGKRIRAAASKVKRDNFYSLTDAIDLVKSNATAKFDESLEVVLELGVDPRHSDQMV</sequence>
<gene>
    <name evidence="1" type="primary">rplA</name>
    <name evidence="1" type="ORF">SZ25_00501</name>
</gene>